<feature type="repeat" description="ANK" evidence="3">
    <location>
        <begin position="418"/>
        <end position="451"/>
    </location>
</feature>
<dbReference type="PRINTS" id="PR01415">
    <property type="entry name" value="ANKYRIN"/>
</dbReference>
<evidence type="ECO:0000256" key="2">
    <source>
        <dbReference type="ARBA" id="ARBA00023043"/>
    </source>
</evidence>
<evidence type="ECO:0000313" key="7">
    <source>
        <dbReference type="Proteomes" id="UP000756346"/>
    </source>
</evidence>
<feature type="region of interest" description="Disordered" evidence="4">
    <location>
        <begin position="169"/>
        <end position="194"/>
    </location>
</feature>
<name>A0A9P8Y430_9PEZI</name>
<accession>A0A9P8Y430</accession>
<protein>
    <submittedName>
        <fullName evidence="6">Ankyrin repeat-containing domain protein</fullName>
    </submittedName>
</protein>
<sequence length="662" mass="71818">MTSMSPRLSMAAPSPGLAILPTELILKIVSHLSTRDAVCGLAYTSRHYCTTIIDFAYARHIRSGAAGGAPLWYASRKGLVQVAERALRCGANVNEFVEEYWRRGINGSTPLAWAVTRQDAPMVKLLLEYGASPVSHVPWYDNCVTRAAADGNQEIARLLLEQAHDDFLRTPGRVSGTGQSRDQSGKTPRNPSKLIHVREGCGKTALHRAAAEDQSDMIHFLLDYGADLEARDGEGLTPLCAAVEAGRSGAVRTLLALGADVLAMARDNKQNSLTTSANNVRADVFSTTEFLERDLAIFRQLLEAITLKGQVRHTAAEVVQHPGTRSTPRLLDIADYQLNEVLYLCSSAAIKILIDEYNVDPDVLSPDGLTPLMRRIMEPWSPPPSNSGGRGWVPENDAIAIGILLEAGAQVDSLHPRTGETPLLTAIEAGLDPEVCLTLLRYGASVTARGRDGMDALLKAMHEQDVELAIHLLRERKAAAQTVDVFGISALAHAVSGFSLEVARDLIQRGAELETRDNLGRTPLMQAVVVGFTEGVSFLLGQGAEVDALAAAEEEARGTDANEVGPPLELKETPLMVVMRHGVVEIVKILIEHGADVKLAARLDPLLLQHAWGMGDHAEEIVRLLGEHGVEGMRPLELPPRRSVTRSKLLRRRGRRIVVTET</sequence>
<dbReference type="InterPro" id="IPR036047">
    <property type="entry name" value="F-box-like_dom_sf"/>
</dbReference>
<feature type="repeat" description="ANK" evidence="3">
    <location>
        <begin position="570"/>
        <end position="602"/>
    </location>
</feature>
<keyword evidence="1" id="KW-0677">Repeat</keyword>
<gene>
    <name evidence="6" type="ORF">B0I36DRAFT_349943</name>
</gene>
<feature type="repeat" description="ANK" evidence="3">
    <location>
        <begin position="234"/>
        <end position="266"/>
    </location>
</feature>
<comment type="caution">
    <text evidence="6">The sequence shown here is derived from an EMBL/GenBank/DDBJ whole genome shotgun (WGS) entry which is preliminary data.</text>
</comment>
<dbReference type="CDD" id="cd09917">
    <property type="entry name" value="F-box_SF"/>
    <property type="match status" value="1"/>
</dbReference>
<dbReference type="SUPFAM" id="SSF81383">
    <property type="entry name" value="F-box domain"/>
    <property type="match status" value="1"/>
</dbReference>
<organism evidence="6 7">
    <name type="scientific">Microdochium trichocladiopsis</name>
    <dbReference type="NCBI Taxonomy" id="1682393"/>
    <lineage>
        <taxon>Eukaryota</taxon>
        <taxon>Fungi</taxon>
        <taxon>Dikarya</taxon>
        <taxon>Ascomycota</taxon>
        <taxon>Pezizomycotina</taxon>
        <taxon>Sordariomycetes</taxon>
        <taxon>Xylariomycetidae</taxon>
        <taxon>Xylariales</taxon>
        <taxon>Microdochiaceae</taxon>
        <taxon>Microdochium</taxon>
    </lineage>
</organism>
<feature type="repeat" description="ANK" evidence="3">
    <location>
        <begin position="201"/>
        <end position="233"/>
    </location>
</feature>
<feature type="repeat" description="ANK" evidence="3">
    <location>
        <begin position="519"/>
        <end position="551"/>
    </location>
</feature>
<reference evidence="6" key="1">
    <citation type="journal article" date="2021" name="Nat. Commun.">
        <title>Genetic determinants of endophytism in the Arabidopsis root mycobiome.</title>
        <authorList>
            <person name="Mesny F."/>
            <person name="Miyauchi S."/>
            <person name="Thiergart T."/>
            <person name="Pickel B."/>
            <person name="Atanasova L."/>
            <person name="Karlsson M."/>
            <person name="Huettel B."/>
            <person name="Barry K.W."/>
            <person name="Haridas S."/>
            <person name="Chen C."/>
            <person name="Bauer D."/>
            <person name="Andreopoulos W."/>
            <person name="Pangilinan J."/>
            <person name="LaButti K."/>
            <person name="Riley R."/>
            <person name="Lipzen A."/>
            <person name="Clum A."/>
            <person name="Drula E."/>
            <person name="Henrissat B."/>
            <person name="Kohler A."/>
            <person name="Grigoriev I.V."/>
            <person name="Martin F.M."/>
            <person name="Hacquard S."/>
        </authorList>
    </citation>
    <scope>NUCLEOTIDE SEQUENCE</scope>
    <source>
        <strain evidence="6">MPI-CAGE-CH-0230</strain>
    </source>
</reference>
<dbReference type="Proteomes" id="UP000756346">
    <property type="component" value="Unassembled WGS sequence"/>
</dbReference>
<dbReference type="OrthoDB" id="366390at2759"/>
<feature type="domain" description="F-box" evidence="5">
    <location>
        <begin position="14"/>
        <end position="61"/>
    </location>
</feature>
<dbReference type="PROSITE" id="PS50297">
    <property type="entry name" value="ANK_REP_REGION"/>
    <property type="match status" value="5"/>
</dbReference>
<dbReference type="Gene3D" id="1.25.40.20">
    <property type="entry name" value="Ankyrin repeat-containing domain"/>
    <property type="match status" value="3"/>
</dbReference>
<dbReference type="PROSITE" id="PS50181">
    <property type="entry name" value="FBOX"/>
    <property type="match status" value="1"/>
</dbReference>
<dbReference type="Pfam" id="PF00023">
    <property type="entry name" value="Ank"/>
    <property type="match status" value="1"/>
</dbReference>
<dbReference type="PANTHER" id="PTHR24198">
    <property type="entry name" value="ANKYRIN REPEAT AND PROTEIN KINASE DOMAIN-CONTAINING PROTEIN"/>
    <property type="match status" value="1"/>
</dbReference>
<dbReference type="GeneID" id="70186393"/>
<dbReference type="InterPro" id="IPR001810">
    <property type="entry name" value="F-box_dom"/>
</dbReference>
<feature type="compositionally biased region" description="Polar residues" evidence="4">
    <location>
        <begin position="176"/>
        <end position="190"/>
    </location>
</feature>
<dbReference type="SUPFAM" id="SSF48403">
    <property type="entry name" value="Ankyrin repeat"/>
    <property type="match status" value="3"/>
</dbReference>
<evidence type="ECO:0000259" key="5">
    <source>
        <dbReference type="PROSITE" id="PS50181"/>
    </source>
</evidence>
<proteinExistence type="predicted"/>
<evidence type="ECO:0000256" key="3">
    <source>
        <dbReference type="PROSITE-ProRule" id="PRU00023"/>
    </source>
</evidence>
<feature type="repeat" description="ANK" evidence="3">
    <location>
        <begin position="486"/>
        <end position="518"/>
    </location>
</feature>
<dbReference type="EMBL" id="JAGTJQ010000006">
    <property type="protein sequence ID" value="KAH7028985.1"/>
    <property type="molecule type" value="Genomic_DNA"/>
</dbReference>
<dbReference type="Pfam" id="PF12796">
    <property type="entry name" value="Ank_2"/>
    <property type="match status" value="3"/>
</dbReference>
<dbReference type="PANTHER" id="PTHR24198:SF165">
    <property type="entry name" value="ANKYRIN REPEAT-CONTAINING PROTEIN-RELATED"/>
    <property type="match status" value="1"/>
</dbReference>
<evidence type="ECO:0000256" key="4">
    <source>
        <dbReference type="SAM" id="MobiDB-lite"/>
    </source>
</evidence>
<keyword evidence="7" id="KW-1185">Reference proteome</keyword>
<dbReference type="AlphaFoldDB" id="A0A9P8Y430"/>
<dbReference type="InterPro" id="IPR036770">
    <property type="entry name" value="Ankyrin_rpt-contain_sf"/>
</dbReference>
<dbReference type="InterPro" id="IPR002110">
    <property type="entry name" value="Ankyrin_rpt"/>
</dbReference>
<dbReference type="RefSeq" id="XP_046011273.1">
    <property type="nucleotide sequence ID" value="XM_046156847.1"/>
</dbReference>
<keyword evidence="2 3" id="KW-0040">ANK repeat</keyword>
<feature type="repeat" description="ANK" evidence="3">
    <location>
        <begin position="106"/>
        <end position="132"/>
    </location>
</feature>
<dbReference type="SMART" id="SM00248">
    <property type="entry name" value="ANK"/>
    <property type="match status" value="11"/>
</dbReference>
<evidence type="ECO:0000256" key="1">
    <source>
        <dbReference type="ARBA" id="ARBA00022737"/>
    </source>
</evidence>
<dbReference type="PROSITE" id="PS50088">
    <property type="entry name" value="ANK_REPEAT"/>
    <property type="match status" value="7"/>
</dbReference>
<evidence type="ECO:0000313" key="6">
    <source>
        <dbReference type="EMBL" id="KAH7028985.1"/>
    </source>
</evidence>